<feature type="region of interest" description="Disordered" evidence="1">
    <location>
        <begin position="313"/>
        <end position="346"/>
    </location>
</feature>
<accession>A0A409WH27</accession>
<sequence length="520" mass="55934">MSTNHRKRKHRSAARHHDPQSHSQSQHQVESFLSHHAAYLNQHQNSSSSSWAGVDHARGSGPDGRADASSSSSEFQHQHQSQTQWPPPDPLQALYIQAHEADIIRGPSARIAAQSLEVVEYHVVPLPPGAPTSESAVGAATESKSTAGFAPVVVTVPKIGSALIEWGGGSGLGRRSAQAAAAAAASKSPDAAGAVVHAGLVVVDDDVDDGGARGAIAATKTAQSSAPIWVDRYDARLLLDALPNNWPSSSGSGTSLSEAHAHTHAHARARCSPTGWSDLSSDAEDTFFFDPRETEDFRREKRRRVLEHTREERLRARMQEDGSDGEKEKEEEEDVWGGSDEEPEPAQKDLMERTAAHLLSSPNSAQLEMRILANHGGDRRFAFLRGRWKQAWGIAKAKARVAAALRKKEEEEKKKGGKGVLALAGYGSDSESGEDKDKEEEDSAEVQADADAEASAAVPPPPPVDPSTLNTDAGTTIQPNEETTDAAETALKEARRKRLKAWAEKRKASARDQTQMEAPA</sequence>
<feature type="compositionally biased region" description="Basic residues" evidence="1">
    <location>
        <begin position="1"/>
        <end position="14"/>
    </location>
</feature>
<feature type="region of interest" description="Disordered" evidence="1">
    <location>
        <begin position="402"/>
        <end position="520"/>
    </location>
</feature>
<dbReference type="STRING" id="93625.A0A409WH27"/>
<feature type="compositionally biased region" description="Basic and acidic residues" evidence="1">
    <location>
        <begin position="313"/>
        <end position="328"/>
    </location>
</feature>
<dbReference type="InParanoid" id="A0A409WH27"/>
<evidence type="ECO:0000313" key="2">
    <source>
        <dbReference type="EMBL" id="PPQ77826.1"/>
    </source>
</evidence>
<evidence type="ECO:0000313" key="3">
    <source>
        <dbReference type="Proteomes" id="UP000283269"/>
    </source>
</evidence>
<dbReference type="AlphaFoldDB" id="A0A409WH27"/>
<feature type="compositionally biased region" description="Polar residues" evidence="1">
    <location>
        <begin position="41"/>
        <end position="51"/>
    </location>
</feature>
<name>A0A409WH27_PSICY</name>
<comment type="caution">
    <text evidence="2">The sequence shown here is derived from an EMBL/GenBank/DDBJ whole genome shotgun (WGS) entry which is preliminary data.</text>
</comment>
<protein>
    <submittedName>
        <fullName evidence="2">Uncharacterized protein</fullName>
    </submittedName>
</protein>
<feature type="compositionally biased region" description="Acidic residues" evidence="1">
    <location>
        <begin position="431"/>
        <end position="452"/>
    </location>
</feature>
<gene>
    <name evidence="2" type="ORF">CVT25_015320</name>
</gene>
<feature type="compositionally biased region" description="Polar residues" evidence="1">
    <location>
        <begin position="468"/>
        <end position="481"/>
    </location>
</feature>
<feature type="compositionally biased region" description="Low complexity" evidence="1">
    <location>
        <begin position="21"/>
        <end position="31"/>
    </location>
</feature>
<reference evidence="2 3" key="1">
    <citation type="journal article" date="2018" name="Evol. Lett.">
        <title>Horizontal gene cluster transfer increased hallucinogenic mushroom diversity.</title>
        <authorList>
            <person name="Reynolds H.T."/>
            <person name="Vijayakumar V."/>
            <person name="Gluck-Thaler E."/>
            <person name="Korotkin H.B."/>
            <person name="Matheny P.B."/>
            <person name="Slot J.C."/>
        </authorList>
    </citation>
    <scope>NUCLEOTIDE SEQUENCE [LARGE SCALE GENOMIC DNA]</scope>
    <source>
        <strain evidence="2 3">2631</strain>
    </source>
</reference>
<feature type="compositionally biased region" description="Acidic residues" evidence="1">
    <location>
        <begin position="329"/>
        <end position="344"/>
    </location>
</feature>
<feature type="compositionally biased region" description="Polar residues" evidence="1">
    <location>
        <begin position="511"/>
        <end position="520"/>
    </location>
</feature>
<feature type="region of interest" description="Disordered" evidence="1">
    <location>
        <begin position="1"/>
        <end position="90"/>
    </location>
</feature>
<feature type="compositionally biased region" description="Low complexity" evidence="1">
    <location>
        <begin position="420"/>
        <end position="430"/>
    </location>
</feature>
<organism evidence="2 3">
    <name type="scientific">Psilocybe cyanescens</name>
    <dbReference type="NCBI Taxonomy" id="93625"/>
    <lineage>
        <taxon>Eukaryota</taxon>
        <taxon>Fungi</taxon>
        <taxon>Dikarya</taxon>
        <taxon>Basidiomycota</taxon>
        <taxon>Agaricomycotina</taxon>
        <taxon>Agaricomycetes</taxon>
        <taxon>Agaricomycetidae</taxon>
        <taxon>Agaricales</taxon>
        <taxon>Agaricineae</taxon>
        <taxon>Strophariaceae</taxon>
        <taxon>Psilocybe</taxon>
    </lineage>
</organism>
<proteinExistence type="predicted"/>
<keyword evidence="3" id="KW-1185">Reference proteome</keyword>
<feature type="compositionally biased region" description="Low complexity" evidence="1">
    <location>
        <begin position="69"/>
        <end position="84"/>
    </location>
</feature>
<dbReference type="OrthoDB" id="2552978at2759"/>
<evidence type="ECO:0000256" key="1">
    <source>
        <dbReference type="SAM" id="MobiDB-lite"/>
    </source>
</evidence>
<feature type="compositionally biased region" description="Basic and acidic residues" evidence="1">
    <location>
        <begin position="501"/>
        <end position="510"/>
    </location>
</feature>
<dbReference type="EMBL" id="NHYD01003433">
    <property type="protein sequence ID" value="PPQ77826.1"/>
    <property type="molecule type" value="Genomic_DNA"/>
</dbReference>
<dbReference type="Proteomes" id="UP000283269">
    <property type="component" value="Unassembled WGS sequence"/>
</dbReference>